<accession>A0AAY4AZA7</accession>
<evidence type="ECO:0000256" key="1">
    <source>
        <dbReference type="SAM" id="MobiDB-lite"/>
    </source>
</evidence>
<dbReference type="Ensembl" id="ENSDCDT00010014860.1">
    <property type="protein sequence ID" value="ENSDCDP00010014092.1"/>
    <property type="gene ID" value="ENSDCDG00010006472.1"/>
</dbReference>
<reference evidence="2" key="3">
    <citation type="submission" date="2025-09" db="UniProtKB">
        <authorList>
            <consortium name="Ensembl"/>
        </authorList>
    </citation>
    <scope>IDENTIFICATION</scope>
</reference>
<dbReference type="AlphaFoldDB" id="A0AAY4AZA7"/>
<organism evidence="2 3">
    <name type="scientific">Denticeps clupeoides</name>
    <name type="common">denticle herring</name>
    <dbReference type="NCBI Taxonomy" id="299321"/>
    <lineage>
        <taxon>Eukaryota</taxon>
        <taxon>Metazoa</taxon>
        <taxon>Chordata</taxon>
        <taxon>Craniata</taxon>
        <taxon>Vertebrata</taxon>
        <taxon>Euteleostomi</taxon>
        <taxon>Actinopterygii</taxon>
        <taxon>Neopterygii</taxon>
        <taxon>Teleostei</taxon>
        <taxon>Clupei</taxon>
        <taxon>Clupeiformes</taxon>
        <taxon>Denticipitoidei</taxon>
        <taxon>Denticipitidae</taxon>
        <taxon>Denticeps</taxon>
    </lineage>
</organism>
<dbReference type="RefSeq" id="XP_028841073.1">
    <property type="nucleotide sequence ID" value="XM_028985240.1"/>
</dbReference>
<dbReference type="PANTHER" id="PTHR28398:SF1">
    <property type="entry name" value="SYNAPTONEMAL COMPLEX CENTRAL ELEMENT PROTEIN 2"/>
    <property type="match status" value="1"/>
</dbReference>
<dbReference type="GO" id="GO:0000801">
    <property type="term" value="C:central element"/>
    <property type="evidence" value="ECO:0007669"/>
    <property type="project" value="InterPro"/>
</dbReference>
<feature type="region of interest" description="Disordered" evidence="1">
    <location>
        <begin position="57"/>
        <end position="77"/>
    </location>
</feature>
<feature type="region of interest" description="Disordered" evidence="1">
    <location>
        <begin position="1"/>
        <end position="27"/>
    </location>
</feature>
<evidence type="ECO:0000313" key="2">
    <source>
        <dbReference type="Ensembl" id="ENSDCDP00010014092.1"/>
    </source>
</evidence>
<dbReference type="GeneTree" id="ENSGT00940000168682"/>
<dbReference type="Proteomes" id="UP000694580">
    <property type="component" value="Chromosome 7"/>
</dbReference>
<reference evidence="2" key="2">
    <citation type="submission" date="2025-08" db="UniProtKB">
        <authorList>
            <consortium name="Ensembl"/>
        </authorList>
    </citation>
    <scope>IDENTIFICATION</scope>
</reference>
<proteinExistence type="predicted"/>
<dbReference type="GeneID" id="114793465"/>
<dbReference type="PANTHER" id="PTHR28398">
    <property type="entry name" value="SYNAPTONEMAL COMPLEX CENTRAL ELEMENT PROTEIN 2"/>
    <property type="match status" value="1"/>
</dbReference>
<dbReference type="InterPro" id="IPR034609">
    <property type="entry name" value="Syce2"/>
</dbReference>
<gene>
    <name evidence="2" type="primary">SYCE2</name>
</gene>
<sequence length="190" mass="21400">MAQRSFGKPSSNVFQSTPKAGRHFQTPLENLHEGHVMGDDNSGEVLPLVTLDDIHECPRSEDSGISDAGTTNRQPADIYDRSFPLSSRIDEIGKKAQDLIDRINEGREMDQKVMRSFEDSLAKKLNEVCEDLKEQMFRQYEEHSLGMEVKLQELSEVLKRSSQLSIELQEASQTLSAINTDLQHSSNPLP</sequence>
<evidence type="ECO:0000313" key="3">
    <source>
        <dbReference type="Proteomes" id="UP000694580"/>
    </source>
</evidence>
<reference evidence="2 3" key="1">
    <citation type="submission" date="2020-06" db="EMBL/GenBank/DDBJ databases">
        <authorList>
            <consortium name="Wellcome Sanger Institute Data Sharing"/>
        </authorList>
    </citation>
    <scope>NUCLEOTIDE SEQUENCE [LARGE SCALE GENOMIC DNA]</scope>
</reference>
<keyword evidence="3" id="KW-1185">Reference proteome</keyword>
<protein>
    <recommendedName>
        <fullName evidence="4">Synaptonemal complex central element protein 2</fullName>
    </recommendedName>
</protein>
<evidence type="ECO:0008006" key="4">
    <source>
        <dbReference type="Google" id="ProtNLM"/>
    </source>
</evidence>
<feature type="compositionally biased region" description="Polar residues" evidence="1">
    <location>
        <begin position="8"/>
        <end position="18"/>
    </location>
</feature>
<name>A0AAY4AZA7_9TELE</name>
<dbReference type="GO" id="GO:0007130">
    <property type="term" value="P:synaptonemal complex assembly"/>
    <property type="evidence" value="ECO:0007669"/>
    <property type="project" value="InterPro"/>
</dbReference>